<dbReference type="Gene3D" id="1.10.10.10">
    <property type="entry name" value="Winged helix-like DNA-binding domain superfamily/Winged helix DNA-binding domain"/>
    <property type="match status" value="1"/>
</dbReference>
<dbReference type="PANTHER" id="PTHR30154">
    <property type="entry name" value="LEUCINE-RESPONSIVE REGULATORY PROTEIN"/>
    <property type="match status" value="1"/>
</dbReference>
<dbReference type="InterPro" id="IPR019887">
    <property type="entry name" value="Tscrpt_reg_AsnC/Lrp_C"/>
</dbReference>
<organism evidence="5 6">
    <name type="scientific">Amylibacter marinus</name>
    <dbReference type="NCBI Taxonomy" id="1475483"/>
    <lineage>
        <taxon>Bacteria</taxon>
        <taxon>Pseudomonadati</taxon>
        <taxon>Pseudomonadota</taxon>
        <taxon>Alphaproteobacteria</taxon>
        <taxon>Rhodobacterales</taxon>
        <taxon>Paracoccaceae</taxon>
        <taxon>Amylibacter</taxon>
    </lineage>
</organism>
<dbReference type="InterPro" id="IPR036390">
    <property type="entry name" value="WH_DNA-bd_sf"/>
</dbReference>
<feature type="domain" description="HTH asnC-type" evidence="4">
    <location>
        <begin position="14"/>
        <end position="75"/>
    </location>
</feature>
<keyword evidence="3" id="KW-0804">Transcription</keyword>
<dbReference type="PRINTS" id="PR00033">
    <property type="entry name" value="HTHASNC"/>
</dbReference>
<dbReference type="CDD" id="cd00090">
    <property type="entry name" value="HTH_ARSR"/>
    <property type="match status" value="1"/>
</dbReference>
<gene>
    <name evidence="5" type="ORF">GCM10007939_08500</name>
</gene>
<dbReference type="SUPFAM" id="SSF46785">
    <property type="entry name" value="Winged helix' DNA-binding domain"/>
    <property type="match status" value="1"/>
</dbReference>
<keyword evidence="1" id="KW-0805">Transcription regulation</keyword>
<dbReference type="SUPFAM" id="SSF54909">
    <property type="entry name" value="Dimeric alpha+beta barrel"/>
    <property type="match status" value="1"/>
</dbReference>
<dbReference type="InterPro" id="IPR011008">
    <property type="entry name" value="Dimeric_a/b-barrel"/>
</dbReference>
<dbReference type="InterPro" id="IPR000485">
    <property type="entry name" value="AsnC-type_HTH_dom"/>
</dbReference>
<dbReference type="Pfam" id="PF01037">
    <property type="entry name" value="AsnC_trans_reg"/>
    <property type="match status" value="1"/>
</dbReference>
<evidence type="ECO:0000256" key="2">
    <source>
        <dbReference type="ARBA" id="ARBA00023125"/>
    </source>
</evidence>
<evidence type="ECO:0000313" key="6">
    <source>
        <dbReference type="Proteomes" id="UP001156694"/>
    </source>
</evidence>
<sequence length="163" mass="18342">MHQIIVYEIIMHNLDNTDMKILRALQADATRSAAQLSDEIGIASASCWRRIERLEQEGIIAAHEAVLDAKALGYEVEVSLRVTLDKTRTDAFDGFIAAARDIAEVNEIQTFLGRVDVRLNVLARDMAHYQQIYRDKILALPHISDIEALMLVSTVMDRQALPI</sequence>
<dbReference type="InterPro" id="IPR019888">
    <property type="entry name" value="Tscrpt_reg_AsnC-like"/>
</dbReference>
<dbReference type="SMART" id="SM00344">
    <property type="entry name" value="HTH_ASNC"/>
    <property type="match status" value="1"/>
</dbReference>
<dbReference type="Gene3D" id="3.30.70.920">
    <property type="match status" value="1"/>
</dbReference>
<dbReference type="InterPro" id="IPR036388">
    <property type="entry name" value="WH-like_DNA-bd_sf"/>
</dbReference>
<comment type="caution">
    <text evidence="5">The sequence shown here is derived from an EMBL/GenBank/DDBJ whole genome shotgun (WGS) entry which is preliminary data.</text>
</comment>
<keyword evidence="6" id="KW-1185">Reference proteome</keyword>
<evidence type="ECO:0000259" key="4">
    <source>
        <dbReference type="PROSITE" id="PS50956"/>
    </source>
</evidence>
<proteinExistence type="predicted"/>
<dbReference type="RefSeq" id="WP_284376403.1">
    <property type="nucleotide sequence ID" value="NZ_BSNN01000002.1"/>
</dbReference>
<evidence type="ECO:0000313" key="5">
    <source>
        <dbReference type="EMBL" id="GLQ34567.1"/>
    </source>
</evidence>
<dbReference type="Proteomes" id="UP001156694">
    <property type="component" value="Unassembled WGS sequence"/>
</dbReference>
<dbReference type="PROSITE" id="PS50956">
    <property type="entry name" value="HTH_ASNC_2"/>
    <property type="match status" value="1"/>
</dbReference>
<accession>A0ABQ5VTH8</accession>
<evidence type="ECO:0000256" key="1">
    <source>
        <dbReference type="ARBA" id="ARBA00023015"/>
    </source>
</evidence>
<reference evidence="6" key="1">
    <citation type="journal article" date="2019" name="Int. J. Syst. Evol. Microbiol.">
        <title>The Global Catalogue of Microorganisms (GCM) 10K type strain sequencing project: providing services to taxonomists for standard genome sequencing and annotation.</title>
        <authorList>
            <consortium name="The Broad Institute Genomics Platform"/>
            <consortium name="The Broad Institute Genome Sequencing Center for Infectious Disease"/>
            <person name="Wu L."/>
            <person name="Ma J."/>
        </authorList>
    </citation>
    <scope>NUCLEOTIDE SEQUENCE [LARGE SCALE GENOMIC DNA]</scope>
    <source>
        <strain evidence="6">NBRC 110140</strain>
    </source>
</reference>
<dbReference type="EMBL" id="BSNN01000002">
    <property type="protein sequence ID" value="GLQ34567.1"/>
    <property type="molecule type" value="Genomic_DNA"/>
</dbReference>
<dbReference type="Pfam" id="PF13412">
    <property type="entry name" value="HTH_24"/>
    <property type="match status" value="1"/>
</dbReference>
<evidence type="ECO:0000256" key="3">
    <source>
        <dbReference type="ARBA" id="ARBA00023163"/>
    </source>
</evidence>
<name>A0ABQ5VTH8_9RHOB</name>
<protein>
    <submittedName>
        <fullName evidence="5">AsnC family transcriptional regulator</fullName>
    </submittedName>
</protein>
<dbReference type="PANTHER" id="PTHR30154:SF34">
    <property type="entry name" value="TRANSCRIPTIONAL REGULATOR AZLB"/>
    <property type="match status" value="1"/>
</dbReference>
<keyword evidence="2" id="KW-0238">DNA-binding</keyword>
<dbReference type="InterPro" id="IPR011991">
    <property type="entry name" value="ArsR-like_HTH"/>
</dbReference>